<dbReference type="Proteomes" id="UP000253426">
    <property type="component" value="Unassembled WGS sequence"/>
</dbReference>
<gene>
    <name evidence="1" type="ORF">DES53_1092</name>
</gene>
<comment type="caution">
    <text evidence="1">The sequence shown here is derived from an EMBL/GenBank/DDBJ whole genome shotgun (WGS) entry which is preliminary data.</text>
</comment>
<evidence type="ECO:0000313" key="1">
    <source>
        <dbReference type="EMBL" id="RBP39575.1"/>
    </source>
</evidence>
<dbReference type="AlphaFoldDB" id="A0A366HCY9"/>
<dbReference type="EMBL" id="QNRR01000009">
    <property type="protein sequence ID" value="RBP39575.1"/>
    <property type="molecule type" value="Genomic_DNA"/>
</dbReference>
<name>A0A366HCY9_9BACT</name>
<reference evidence="1 2" key="1">
    <citation type="submission" date="2018-06" db="EMBL/GenBank/DDBJ databases">
        <title>Genomic Encyclopedia of Type Strains, Phase IV (KMG-IV): sequencing the most valuable type-strain genomes for metagenomic binning, comparative biology and taxonomic classification.</title>
        <authorList>
            <person name="Goeker M."/>
        </authorList>
    </citation>
    <scope>NUCLEOTIDE SEQUENCE [LARGE SCALE GENOMIC DNA]</scope>
    <source>
        <strain evidence="1 2">DSM 25532</strain>
    </source>
</reference>
<protein>
    <submittedName>
        <fullName evidence="1">Uncharacterized protein</fullName>
    </submittedName>
</protein>
<keyword evidence="2" id="KW-1185">Reference proteome</keyword>
<dbReference type="RefSeq" id="WP_113960478.1">
    <property type="nucleotide sequence ID" value="NZ_QNRR01000009.1"/>
</dbReference>
<sequence length="156" mass="17786">MSHTLRFFRTRCLDCGADFAIPDLGEFLYGQFIWYGERGDAFAYFDAIASPMFEHIRSLLRKAVGYPQSPSSHEIDRFHWVVAGCAEKITDQQLLPRRVCPSCRSRNLSVDDGDPVADRLVEEASYDEFLAKPALEQLSMVAQLWEQSGENRFTSP</sequence>
<proteinExistence type="predicted"/>
<evidence type="ECO:0000313" key="2">
    <source>
        <dbReference type="Proteomes" id="UP000253426"/>
    </source>
</evidence>
<accession>A0A366HCY9</accession>
<organism evidence="1 2">
    <name type="scientific">Roseimicrobium gellanilyticum</name>
    <dbReference type="NCBI Taxonomy" id="748857"/>
    <lineage>
        <taxon>Bacteria</taxon>
        <taxon>Pseudomonadati</taxon>
        <taxon>Verrucomicrobiota</taxon>
        <taxon>Verrucomicrobiia</taxon>
        <taxon>Verrucomicrobiales</taxon>
        <taxon>Verrucomicrobiaceae</taxon>
        <taxon>Roseimicrobium</taxon>
    </lineage>
</organism>